<proteinExistence type="predicted"/>
<evidence type="ECO:0008006" key="3">
    <source>
        <dbReference type="Google" id="ProtNLM"/>
    </source>
</evidence>
<name>A0A157SXJ1_SACSO</name>
<reference evidence="2" key="1">
    <citation type="submission" date="2016-04" db="EMBL/GenBank/DDBJ databases">
        <authorList>
            <person name="Shah S.A."/>
            <person name="Garrett R.A."/>
        </authorList>
    </citation>
    <scope>NUCLEOTIDE SEQUENCE [LARGE SCALE GENOMIC DNA]</scope>
    <source>
        <strain evidence="2">ATCC 35091 / DSM 1616 / JCM 8930 / NBRC 15331 / P1</strain>
    </source>
</reference>
<dbReference type="NCBIfam" id="NF011470">
    <property type="entry name" value="PRK14887.1"/>
    <property type="match status" value="1"/>
</dbReference>
<organism evidence="1 2">
    <name type="scientific">Saccharolobus solfataricus</name>
    <name type="common">Sulfolobus solfataricus</name>
    <dbReference type="NCBI Taxonomy" id="2287"/>
    <lineage>
        <taxon>Archaea</taxon>
        <taxon>Thermoproteota</taxon>
        <taxon>Thermoprotei</taxon>
        <taxon>Sulfolobales</taxon>
        <taxon>Sulfolobaceae</taxon>
        <taxon>Saccharolobus</taxon>
    </lineage>
</organism>
<sequence length="82" mass="9330">MMIELRISSEYKDAELFIRSLKVDDVNLPEGMSIESKVEGKEFEIVIKMRVTKPNDLMTVRNTADEILAHIKALQSSFDAIS</sequence>
<evidence type="ECO:0000313" key="2">
    <source>
        <dbReference type="Proteomes" id="UP000076770"/>
    </source>
</evidence>
<dbReference type="EMBL" id="LT549890">
    <property type="protein sequence ID" value="SAI83834.1"/>
    <property type="molecule type" value="Genomic_DNA"/>
</dbReference>
<evidence type="ECO:0000313" key="1">
    <source>
        <dbReference type="EMBL" id="SAI83834.1"/>
    </source>
</evidence>
<accession>A0A157SXJ1</accession>
<protein>
    <recommendedName>
        <fullName evidence="3">KEOPS complex Pcc1-like subunit</fullName>
    </recommendedName>
</protein>
<dbReference type="AlphaFoldDB" id="A0A157SXJ1"/>
<gene>
    <name evidence="1" type="ORF">SSOP1_0280</name>
</gene>
<dbReference type="Proteomes" id="UP000076770">
    <property type="component" value="Chromosome i"/>
</dbReference>